<reference evidence="1" key="1">
    <citation type="journal article" date="2023" name="Plant J.">
        <title>Genome sequences and population genomics provide insights into the demographic history, inbreeding, and mutation load of two 'living fossil' tree species of Dipteronia.</title>
        <authorList>
            <person name="Feng Y."/>
            <person name="Comes H.P."/>
            <person name="Chen J."/>
            <person name="Zhu S."/>
            <person name="Lu R."/>
            <person name="Zhang X."/>
            <person name="Li P."/>
            <person name="Qiu J."/>
            <person name="Olsen K.M."/>
            <person name="Qiu Y."/>
        </authorList>
    </citation>
    <scope>NUCLEOTIDE SEQUENCE</scope>
    <source>
        <strain evidence="1">KIB01</strain>
    </source>
</reference>
<proteinExistence type="predicted"/>
<dbReference type="Proteomes" id="UP001280121">
    <property type="component" value="Unassembled WGS sequence"/>
</dbReference>
<comment type="caution">
    <text evidence="1">The sequence shown here is derived from an EMBL/GenBank/DDBJ whole genome shotgun (WGS) entry which is preliminary data.</text>
</comment>
<dbReference type="EMBL" id="JANJYI010000008">
    <property type="protein sequence ID" value="KAK2638262.1"/>
    <property type="molecule type" value="Genomic_DNA"/>
</dbReference>
<accession>A0AAD9TM15</accession>
<protein>
    <submittedName>
        <fullName evidence="1">Uncharacterized protein</fullName>
    </submittedName>
</protein>
<evidence type="ECO:0000313" key="2">
    <source>
        <dbReference type="Proteomes" id="UP001280121"/>
    </source>
</evidence>
<gene>
    <name evidence="1" type="ORF">Ddye_026057</name>
</gene>
<evidence type="ECO:0000313" key="1">
    <source>
        <dbReference type="EMBL" id="KAK2638262.1"/>
    </source>
</evidence>
<dbReference type="AlphaFoldDB" id="A0AAD9TM15"/>
<keyword evidence="2" id="KW-1185">Reference proteome</keyword>
<name>A0AAD9TM15_9ROSI</name>
<sequence>MIHSSSDTTTSTTTIFFTTTTHHCTHCILDLVSLYKRRVLCCPYFPCFIPYRDSYFQHLSYQLLIVKLLSENRPSDHGHTSTPSRIEFQPQCVKNPSMEGCSSHNTCGAHPLIISPLSFLVILSSNSSSCDHRDSCCWLSSFSSSLSRIFPTTQINGWPDASSALAISVS</sequence>
<organism evidence="1 2">
    <name type="scientific">Dipteronia dyeriana</name>
    <dbReference type="NCBI Taxonomy" id="168575"/>
    <lineage>
        <taxon>Eukaryota</taxon>
        <taxon>Viridiplantae</taxon>
        <taxon>Streptophyta</taxon>
        <taxon>Embryophyta</taxon>
        <taxon>Tracheophyta</taxon>
        <taxon>Spermatophyta</taxon>
        <taxon>Magnoliopsida</taxon>
        <taxon>eudicotyledons</taxon>
        <taxon>Gunneridae</taxon>
        <taxon>Pentapetalae</taxon>
        <taxon>rosids</taxon>
        <taxon>malvids</taxon>
        <taxon>Sapindales</taxon>
        <taxon>Sapindaceae</taxon>
        <taxon>Hippocastanoideae</taxon>
        <taxon>Acereae</taxon>
        <taxon>Dipteronia</taxon>
    </lineage>
</organism>